<proteinExistence type="predicted"/>
<reference evidence="1" key="1">
    <citation type="submission" date="2020-04" db="EMBL/GenBank/DDBJ databases">
        <authorList>
            <person name="Chiriac C."/>
            <person name="Salcher M."/>
            <person name="Ghai R."/>
            <person name="Kavagutti S V."/>
        </authorList>
    </citation>
    <scope>NUCLEOTIDE SEQUENCE</scope>
</reference>
<sequence>MSKLIPSYEEQLTKIEELKARIRVLEKALV</sequence>
<accession>A0A6J5MYQ2</accession>
<organism evidence="1">
    <name type="scientific">uncultured Caudovirales phage</name>
    <dbReference type="NCBI Taxonomy" id="2100421"/>
    <lineage>
        <taxon>Viruses</taxon>
        <taxon>Duplodnaviria</taxon>
        <taxon>Heunggongvirae</taxon>
        <taxon>Uroviricota</taxon>
        <taxon>Caudoviricetes</taxon>
        <taxon>Peduoviridae</taxon>
        <taxon>Maltschvirus</taxon>
        <taxon>Maltschvirus maltsch</taxon>
    </lineage>
</organism>
<name>A0A6J5MYQ2_9CAUD</name>
<feature type="non-terminal residue" evidence="1">
    <location>
        <position position="30"/>
    </location>
</feature>
<dbReference type="EMBL" id="LR796533">
    <property type="protein sequence ID" value="CAB4150113.1"/>
    <property type="molecule type" value="Genomic_DNA"/>
</dbReference>
<gene>
    <name evidence="1" type="ORF">UFOVP547_64</name>
</gene>
<protein>
    <submittedName>
        <fullName evidence="1">Uncharacterized protein</fullName>
    </submittedName>
</protein>
<evidence type="ECO:0000313" key="1">
    <source>
        <dbReference type="EMBL" id="CAB4150113.1"/>
    </source>
</evidence>